<dbReference type="EMBL" id="CAJOBJ010098569">
    <property type="protein sequence ID" value="CAF4576127.1"/>
    <property type="molecule type" value="Genomic_DNA"/>
</dbReference>
<proteinExistence type="predicted"/>
<evidence type="ECO:0000313" key="2">
    <source>
        <dbReference type="EMBL" id="CAF4752362.1"/>
    </source>
</evidence>
<accession>A0A8S3APG1</accession>
<gene>
    <name evidence="2" type="ORF">BYL167_LOCUS46149</name>
    <name evidence="1" type="ORF">GIL414_LOCUS37891</name>
</gene>
<dbReference type="Proteomes" id="UP000681720">
    <property type="component" value="Unassembled WGS sequence"/>
</dbReference>
<dbReference type="GO" id="GO:0016020">
    <property type="term" value="C:membrane"/>
    <property type="evidence" value="ECO:0007669"/>
    <property type="project" value="InterPro"/>
</dbReference>
<name>A0A8S3APG1_9BILA</name>
<reference evidence="2" key="1">
    <citation type="submission" date="2021-02" db="EMBL/GenBank/DDBJ databases">
        <authorList>
            <person name="Nowell W R."/>
        </authorList>
    </citation>
    <scope>NUCLEOTIDE SEQUENCE</scope>
</reference>
<dbReference type="CDD" id="cd11304">
    <property type="entry name" value="Cadherin_repeat"/>
    <property type="match status" value="1"/>
</dbReference>
<comment type="caution">
    <text evidence="2">The sequence shown here is derived from an EMBL/GenBank/DDBJ whole genome shotgun (WGS) entry which is preliminary data.</text>
</comment>
<organism evidence="2 3">
    <name type="scientific">Rotaria magnacalcarata</name>
    <dbReference type="NCBI Taxonomy" id="392030"/>
    <lineage>
        <taxon>Eukaryota</taxon>
        <taxon>Metazoa</taxon>
        <taxon>Spiralia</taxon>
        <taxon>Gnathifera</taxon>
        <taxon>Rotifera</taxon>
        <taxon>Eurotatoria</taxon>
        <taxon>Bdelloidea</taxon>
        <taxon>Philodinida</taxon>
        <taxon>Philodinidae</taxon>
        <taxon>Rotaria</taxon>
    </lineage>
</organism>
<evidence type="ECO:0000313" key="3">
    <source>
        <dbReference type="Proteomes" id="UP000681967"/>
    </source>
</evidence>
<protein>
    <submittedName>
        <fullName evidence="2">Uncharacterized protein</fullName>
    </submittedName>
</protein>
<evidence type="ECO:0000313" key="1">
    <source>
        <dbReference type="EMBL" id="CAF4576127.1"/>
    </source>
</evidence>
<dbReference type="Proteomes" id="UP000681967">
    <property type="component" value="Unassembled WGS sequence"/>
</dbReference>
<dbReference type="AlphaFoldDB" id="A0A8S3APG1"/>
<sequence length="57" mass="6586">MAENVPIGHRIPLEIAVDLDSPPYGIVSYRLVTYDNHEQNQFSIIYDNQSRELELIV</sequence>
<feature type="non-terminal residue" evidence="2">
    <location>
        <position position="57"/>
    </location>
</feature>
<dbReference type="GO" id="GO:0005509">
    <property type="term" value="F:calcium ion binding"/>
    <property type="evidence" value="ECO:0007669"/>
    <property type="project" value="InterPro"/>
</dbReference>
<dbReference type="Gene3D" id="2.60.40.60">
    <property type="entry name" value="Cadherins"/>
    <property type="match status" value="1"/>
</dbReference>
<dbReference type="SUPFAM" id="SSF49313">
    <property type="entry name" value="Cadherin-like"/>
    <property type="match status" value="1"/>
</dbReference>
<dbReference type="InterPro" id="IPR015919">
    <property type="entry name" value="Cadherin-like_sf"/>
</dbReference>
<dbReference type="EMBL" id="CAJOBH010129956">
    <property type="protein sequence ID" value="CAF4752362.1"/>
    <property type="molecule type" value="Genomic_DNA"/>
</dbReference>